<feature type="chain" id="PRO_5004907856" description="Peptidyl-prolyl cis-trans isomerase" evidence="6">
    <location>
        <begin position="27"/>
        <end position="169"/>
    </location>
</feature>
<dbReference type="EMBL" id="CP007145">
    <property type="protein sequence ID" value="AHJ96103.1"/>
    <property type="molecule type" value="Genomic_DNA"/>
</dbReference>
<comment type="catalytic activity">
    <reaction evidence="1 4 5">
        <text>[protein]-peptidylproline (omega=180) = [protein]-peptidylproline (omega=0)</text>
        <dbReference type="Rhea" id="RHEA:16237"/>
        <dbReference type="Rhea" id="RHEA-COMP:10747"/>
        <dbReference type="Rhea" id="RHEA-COMP:10748"/>
        <dbReference type="ChEBI" id="CHEBI:83833"/>
        <dbReference type="ChEBI" id="CHEBI:83834"/>
        <dbReference type="EC" id="5.2.1.8"/>
    </reaction>
</comment>
<keyword evidence="2 4" id="KW-0697">Rotamase</keyword>
<dbReference type="InterPro" id="IPR001179">
    <property type="entry name" value="PPIase_FKBP_dom"/>
</dbReference>
<proteinExistence type="inferred from homology"/>
<dbReference type="HOGENOM" id="CLU_013615_7_2_10"/>
<dbReference type="InterPro" id="IPR050689">
    <property type="entry name" value="FKBP-type_PPIase"/>
</dbReference>
<evidence type="ECO:0000256" key="4">
    <source>
        <dbReference type="PROSITE-ProRule" id="PRU00277"/>
    </source>
</evidence>
<organism evidence="8 9">
    <name type="scientific">Hymenobacter swuensis DY53</name>
    <dbReference type="NCBI Taxonomy" id="1227739"/>
    <lineage>
        <taxon>Bacteria</taxon>
        <taxon>Pseudomonadati</taxon>
        <taxon>Bacteroidota</taxon>
        <taxon>Cytophagia</taxon>
        <taxon>Cytophagales</taxon>
        <taxon>Hymenobacteraceae</taxon>
        <taxon>Hymenobacter</taxon>
    </lineage>
</organism>
<evidence type="ECO:0000256" key="2">
    <source>
        <dbReference type="ARBA" id="ARBA00023110"/>
    </source>
</evidence>
<dbReference type="PANTHER" id="PTHR10516:SF443">
    <property type="entry name" value="FK506-BINDING PROTEIN 59-RELATED"/>
    <property type="match status" value="1"/>
</dbReference>
<keyword evidence="3 4" id="KW-0413">Isomerase</keyword>
<dbReference type="KEGG" id="hsw:Hsw_0508"/>
<accession>W8EUB6</accession>
<dbReference type="PROSITE" id="PS50059">
    <property type="entry name" value="FKBP_PPIASE"/>
    <property type="match status" value="1"/>
</dbReference>
<evidence type="ECO:0000256" key="1">
    <source>
        <dbReference type="ARBA" id="ARBA00000971"/>
    </source>
</evidence>
<evidence type="ECO:0000256" key="3">
    <source>
        <dbReference type="ARBA" id="ARBA00023235"/>
    </source>
</evidence>
<feature type="domain" description="PPIase FKBP-type" evidence="7">
    <location>
        <begin position="82"/>
        <end position="169"/>
    </location>
</feature>
<feature type="signal peptide" evidence="6">
    <location>
        <begin position="1"/>
        <end position="26"/>
    </location>
</feature>
<dbReference type="InterPro" id="IPR046357">
    <property type="entry name" value="PPIase_dom_sf"/>
</dbReference>
<dbReference type="eggNOG" id="COG0545">
    <property type="taxonomic scope" value="Bacteria"/>
</dbReference>
<protein>
    <recommendedName>
        <fullName evidence="5">Peptidyl-prolyl cis-trans isomerase</fullName>
        <ecNumber evidence="5">5.2.1.8</ecNumber>
    </recommendedName>
</protein>
<evidence type="ECO:0000313" key="8">
    <source>
        <dbReference type="EMBL" id="AHJ96103.1"/>
    </source>
</evidence>
<dbReference type="EC" id="5.2.1.8" evidence="5"/>
<dbReference type="PATRIC" id="fig|1227739.3.peg.769"/>
<dbReference type="STRING" id="1227739.Hsw_0508"/>
<dbReference type="PANTHER" id="PTHR10516">
    <property type="entry name" value="PEPTIDYL-PROLYL CIS-TRANS ISOMERASE"/>
    <property type="match status" value="1"/>
</dbReference>
<sequence>MLFSLFRRSGSWLVLCLLVLGNLVSACQKTDIPEDNTDYVQRDEDLIKAYIKDNGLAGFQRQPSGLYVAITQPGTGALPTSGQNVSALYTGLTLDNRVFDSATNPNQPFSFPLGQGKVIQGWDLGFALLPVGSKAILLIPSGLAYGKMAVGPLPAHSVLRFDVEVLKVQ</sequence>
<comment type="similarity">
    <text evidence="5">Belongs to the FKBP-type PPIase family.</text>
</comment>
<keyword evidence="6" id="KW-0732">Signal</keyword>
<dbReference type="SUPFAM" id="SSF54534">
    <property type="entry name" value="FKBP-like"/>
    <property type="match status" value="1"/>
</dbReference>
<dbReference type="OrthoDB" id="9814548at2"/>
<evidence type="ECO:0000313" key="9">
    <source>
        <dbReference type="Proteomes" id="UP000019423"/>
    </source>
</evidence>
<gene>
    <name evidence="8" type="ORF">Hsw_0508</name>
</gene>
<evidence type="ECO:0000256" key="5">
    <source>
        <dbReference type="RuleBase" id="RU003915"/>
    </source>
</evidence>
<dbReference type="AlphaFoldDB" id="W8EUB6"/>
<dbReference type="Gene3D" id="3.10.50.40">
    <property type="match status" value="1"/>
</dbReference>
<dbReference type="GO" id="GO:0003755">
    <property type="term" value="F:peptidyl-prolyl cis-trans isomerase activity"/>
    <property type="evidence" value="ECO:0007669"/>
    <property type="project" value="UniProtKB-UniRule"/>
</dbReference>
<dbReference type="RefSeq" id="WP_071883058.1">
    <property type="nucleotide sequence ID" value="NZ_CP007145.1"/>
</dbReference>
<evidence type="ECO:0000256" key="6">
    <source>
        <dbReference type="SAM" id="SignalP"/>
    </source>
</evidence>
<dbReference type="PROSITE" id="PS51257">
    <property type="entry name" value="PROKAR_LIPOPROTEIN"/>
    <property type="match status" value="1"/>
</dbReference>
<keyword evidence="9" id="KW-1185">Reference proteome</keyword>
<reference evidence="8 9" key="1">
    <citation type="submission" date="2014-01" db="EMBL/GenBank/DDBJ databases">
        <title>Complete genome sequence of ionizing-radiation resistance bacterium Hymenobacter swuensis DY53.</title>
        <authorList>
            <person name="Jung J.-H."/>
            <person name="Jeong S.-W."/>
            <person name="Joe M.-H."/>
            <person name="Cho y.-j."/>
            <person name="Kim M.-K."/>
            <person name="Lim S.-Y."/>
        </authorList>
    </citation>
    <scope>NUCLEOTIDE SEQUENCE [LARGE SCALE GENOMIC DNA]</scope>
    <source>
        <strain evidence="8 9">DY53</strain>
    </source>
</reference>
<name>W8EUB6_9BACT</name>
<dbReference type="Pfam" id="PF00254">
    <property type="entry name" value="FKBP_C"/>
    <property type="match status" value="1"/>
</dbReference>
<evidence type="ECO:0000259" key="7">
    <source>
        <dbReference type="PROSITE" id="PS50059"/>
    </source>
</evidence>
<dbReference type="Proteomes" id="UP000019423">
    <property type="component" value="Chromosome"/>
</dbReference>